<gene>
    <name evidence="1" type="ORF">L2A60_06850</name>
</gene>
<dbReference type="RefSeq" id="WP_235703634.1">
    <property type="nucleotide sequence ID" value="NZ_JAKGBZ010000009.1"/>
</dbReference>
<reference evidence="1 2" key="1">
    <citation type="submission" date="2022-01" db="EMBL/GenBank/DDBJ databases">
        <authorList>
            <person name="Won M."/>
            <person name="Kim S.-J."/>
            <person name="Kwon S.-W."/>
        </authorList>
    </citation>
    <scope>NUCLEOTIDE SEQUENCE [LARGE SCALE GENOMIC DNA]</scope>
    <source>
        <strain evidence="1 2">KCTC 23505</strain>
    </source>
</reference>
<organism evidence="1 2">
    <name type="scientific">Acidiphilium iwatense</name>
    <dbReference type="NCBI Taxonomy" id="768198"/>
    <lineage>
        <taxon>Bacteria</taxon>
        <taxon>Pseudomonadati</taxon>
        <taxon>Pseudomonadota</taxon>
        <taxon>Alphaproteobacteria</taxon>
        <taxon>Acetobacterales</taxon>
        <taxon>Acidocellaceae</taxon>
        <taxon>Acidiphilium</taxon>
    </lineage>
</organism>
<name>A0ABS9DUN1_9PROT</name>
<proteinExistence type="predicted"/>
<sequence>MIFRRKPSDRPFAPVRAIATNPATTRRRLVACWRRDPSGRLIPYWKAVAAPQDKPSG</sequence>
<accession>A0ABS9DUN1</accession>
<dbReference type="Proteomes" id="UP001521209">
    <property type="component" value="Unassembled WGS sequence"/>
</dbReference>
<evidence type="ECO:0000313" key="1">
    <source>
        <dbReference type="EMBL" id="MCF3946402.1"/>
    </source>
</evidence>
<protein>
    <submittedName>
        <fullName evidence="1">Uncharacterized protein</fullName>
    </submittedName>
</protein>
<evidence type="ECO:0000313" key="2">
    <source>
        <dbReference type="Proteomes" id="UP001521209"/>
    </source>
</evidence>
<keyword evidence="2" id="KW-1185">Reference proteome</keyword>
<comment type="caution">
    <text evidence="1">The sequence shown here is derived from an EMBL/GenBank/DDBJ whole genome shotgun (WGS) entry which is preliminary data.</text>
</comment>
<dbReference type="EMBL" id="JAKGBZ010000009">
    <property type="protein sequence ID" value="MCF3946402.1"/>
    <property type="molecule type" value="Genomic_DNA"/>
</dbReference>